<proteinExistence type="predicted"/>
<reference evidence="1" key="1">
    <citation type="submission" date="2018-06" db="EMBL/GenBank/DDBJ databases">
        <authorList>
            <person name="Zhirakovskaya E."/>
        </authorList>
    </citation>
    <scope>NUCLEOTIDE SEQUENCE</scope>
</reference>
<accession>A0A3B0Y3J3</accession>
<dbReference type="Pfam" id="PF25753">
    <property type="entry name" value="SF0329"/>
    <property type="match status" value="1"/>
</dbReference>
<name>A0A3B0Y3J3_9ZZZZ</name>
<organism evidence="1">
    <name type="scientific">hydrothermal vent metagenome</name>
    <dbReference type="NCBI Taxonomy" id="652676"/>
    <lineage>
        <taxon>unclassified sequences</taxon>
        <taxon>metagenomes</taxon>
        <taxon>ecological metagenomes</taxon>
    </lineage>
</organism>
<protein>
    <submittedName>
        <fullName evidence="1">Uncharacterized protein</fullName>
    </submittedName>
</protein>
<dbReference type="EMBL" id="UOFL01000078">
    <property type="protein sequence ID" value="VAW75285.1"/>
    <property type="molecule type" value="Genomic_DNA"/>
</dbReference>
<sequence length="147" mass="17587">MSKLWSKLQKELYLLRAKDLKLQVHCRRYRMKSQYGSTDFPRYWITLGKEVIWDYPKDFQGKRNPNWADSYPYNTDISNISELIREYIDTPKTELMKTIFASDHWGLINILRAADKRIGQRRIPDLMKKTNNIAARKVIRARMMTAK</sequence>
<gene>
    <name evidence="1" type="ORF">MNBD_GAMMA12-2716</name>
</gene>
<evidence type="ECO:0000313" key="1">
    <source>
        <dbReference type="EMBL" id="VAW75285.1"/>
    </source>
</evidence>
<dbReference type="InterPro" id="IPR057955">
    <property type="entry name" value="SF0329-like"/>
</dbReference>
<dbReference type="AlphaFoldDB" id="A0A3B0Y3J3"/>